<dbReference type="Proteomes" id="UP000789920">
    <property type="component" value="Unassembled WGS sequence"/>
</dbReference>
<dbReference type="EMBL" id="CAJVQC010050313">
    <property type="protein sequence ID" value="CAG8788842.1"/>
    <property type="molecule type" value="Genomic_DNA"/>
</dbReference>
<gene>
    <name evidence="1" type="ORF">RPERSI_LOCUS18779</name>
</gene>
<feature type="non-terminal residue" evidence="1">
    <location>
        <position position="1"/>
    </location>
</feature>
<proteinExistence type="predicted"/>
<reference evidence="1" key="1">
    <citation type="submission" date="2021-06" db="EMBL/GenBank/DDBJ databases">
        <authorList>
            <person name="Kallberg Y."/>
            <person name="Tangrot J."/>
            <person name="Rosling A."/>
        </authorList>
    </citation>
    <scope>NUCLEOTIDE SEQUENCE</scope>
    <source>
        <strain evidence="1">MA461A</strain>
    </source>
</reference>
<sequence length="76" mass="9034">NECKAIWEVLIGKIEEIIAKYESREYLHNTISVPSIQHNHRKNLKQSHKNEDRTECYYVKRETVEQEGSSRSNDET</sequence>
<evidence type="ECO:0000313" key="2">
    <source>
        <dbReference type="Proteomes" id="UP000789920"/>
    </source>
</evidence>
<keyword evidence="2" id="KW-1185">Reference proteome</keyword>
<evidence type="ECO:0000313" key="1">
    <source>
        <dbReference type="EMBL" id="CAG8788842.1"/>
    </source>
</evidence>
<protein>
    <submittedName>
        <fullName evidence="1">15838_t:CDS:1</fullName>
    </submittedName>
</protein>
<organism evidence="1 2">
    <name type="scientific">Racocetra persica</name>
    <dbReference type="NCBI Taxonomy" id="160502"/>
    <lineage>
        <taxon>Eukaryota</taxon>
        <taxon>Fungi</taxon>
        <taxon>Fungi incertae sedis</taxon>
        <taxon>Mucoromycota</taxon>
        <taxon>Glomeromycotina</taxon>
        <taxon>Glomeromycetes</taxon>
        <taxon>Diversisporales</taxon>
        <taxon>Gigasporaceae</taxon>
        <taxon>Racocetra</taxon>
    </lineage>
</organism>
<name>A0ACA9REX8_9GLOM</name>
<accession>A0ACA9REX8</accession>
<comment type="caution">
    <text evidence="1">The sequence shown here is derived from an EMBL/GenBank/DDBJ whole genome shotgun (WGS) entry which is preliminary data.</text>
</comment>